<proteinExistence type="predicted"/>
<evidence type="ECO:0000313" key="2">
    <source>
        <dbReference type="EnsemblMetazoa" id="AMAM022625-PA"/>
    </source>
</evidence>
<sequence>MSPTSSMLICAGVMLLQLLGCAFCTPVEASSVHVTVETIPDLAAFRKANPDLHIAPLTPRTEQLTEGGSTRQVITYTVGSHAAGERLVGMASNQQSWSTLQDVKLELQYPTAGVGAVVTYVEVVVNQSSSTGRGYIVSGGVGQRNIRLVIEAYNTLFFNYNAAIYGW</sequence>
<keyword evidence="1" id="KW-0732">Signal</keyword>
<organism evidence="2 3">
    <name type="scientific">Anopheles maculatus</name>
    <dbReference type="NCBI Taxonomy" id="74869"/>
    <lineage>
        <taxon>Eukaryota</taxon>
        <taxon>Metazoa</taxon>
        <taxon>Ecdysozoa</taxon>
        <taxon>Arthropoda</taxon>
        <taxon>Hexapoda</taxon>
        <taxon>Insecta</taxon>
        <taxon>Pterygota</taxon>
        <taxon>Neoptera</taxon>
        <taxon>Endopterygota</taxon>
        <taxon>Diptera</taxon>
        <taxon>Nematocera</taxon>
        <taxon>Culicoidea</taxon>
        <taxon>Culicidae</taxon>
        <taxon>Anophelinae</taxon>
        <taxon>Anopheles</taxon>
        <taxon>Anopheles maculatus group</taxon>
    </lineage>
</organism>
<dbReference type="EnsemblMetazoa" id="AMAM022625-RA">
    <property type="protein sequence ID" value="AMAM022625-PA"/>
    <property type="gene ID" value="AMAM022625"/>
</dbReference>
<reference evidence="2" key="2">
    <citation type="submission" date="2020-05" db="UniProtKB">
        <authorList>
            <consortium name="EnsemblMetazoa"/>
        </authorList>
    </citation>
    <scope>IDENTIFICATION</scope>
    <source>
        <strain evidence="2">maculatus3</strain>
    </source>
</reference>
<feature type="signal peptide" evidence="1">
    <location>
        <begin position="1"/>
        <end position="24"/>
    </location>
</feature>
<accession>A0A182T9Z4</accession>
<evidence type="ECO:0000313" key="3">
    <source>
        <dbReference type="Proteomes" id="UP000075901"/>
    </source>
</evidence>
<dbReference type="Pfam" id="PF15868">
    <property type="entry name" value="MBF2"/>
    <property type="match status" value="1"/>
</dbReference>
<dbReference type="InterPro" id="IPR031734">
    <property type="entry name" value="MBF2"/>
</dbReference>
<dbReference type="VEuPathDB" id="VectorBase:AMAM022625"/>
<dbReference type="AlphaFoldDB" id="A0A182T9Z4"/>
<name>A0A182T9Z4_9DIPT</name>
<keyword evidence="3" id="KW-1185">Reference proteome</keyword>
<evidence type="ECO:0000256" key="1">
    <source>
        <dbReference type="SAM" id="SignalP"/>
    </source>
</evidence>
<protein>
    <submittedName>
        <fullName evidence="2">Uncharacterized protein</fullName>
    </submittedName>
</protein>
<feature type="chain" id="PRO_5008136594" evidence="1">
    <location>
        <begin position="25"/>
        <end position="167"/>
    </location>
</feature>
<reference evidence="3" key="1">
    <citation type="submission" date="2013-09" db="EMBL/GenBank/DDBJ databases">
        <title>The Genome Sequence of Anopheles maculatus species B.</title>
        <authorList>
            <consortium name="The Broad Institute Genomics Platform"/>
            <person name="Neafsey D.E."/>
            <person name="Besansky N."/>
            <person name="Howell P."/>
            <person name="Walton C."/>
            <person name="Young S.K."/>
            <person name="Zeng Q."/>
            <person name="Gargeya S."/>
            <person name="Fitzgerald M."/>
            <person name="Haas B."/>
            <person name="Abouelleil A."/>
            <person name="Allen A.W."/>
            <person name="Alvarado L."/>
            <person name="Arachchi H.M."/>
            <person name="Berlin A.M."/>
            <person name="Chapman S.B."/>
            <person name="Gainer-Dewar J."/>
            <person name="Goldberg J."/>
            <person name="Griggs A."/>
            <person name="Gujja S."/>
            <person name="Hansen M."/>
            <person name="Howarth C."/>
            <person name="Imamovic A."/>
            <person name="Ireland A."/>
            <person name="Larimer J."/>
            <person name="McCowan C."/>
            <person name="Murphy C."/>
            <person name="Pearson M."/>
            <person name="Poon T.W."/>
            <person name="Priest M."/>
            <person name="Roberts A."/>
            <person name="Saif S."/>
            <person name="Shea T."/>
            <person name="Sisk P."/>
            <person name="Sykes S."/>
            <person name="Wortman J."/>
            <person name="Nusbaum C."/>
            <person name="Birren B."/>
        </authorList>
    </citation>
    <scope>NUCLEOTIDE SEQUENCE [LARGE SCALE GENOMIC DNA]</scope>
    <source>
        <strain evidence="3">maculatus3</strain>
    </source>
</reference>
<dbReference type="Proteomes" id="UP000075901">
    <property type="component" value="Unassembled WGS sequence"/>
</dbReference>